<dbReference type="InterPro" id="IPR000944">
    <property type="entry name" value="Tscrpt_reg_Rrf2"/>
</dbReference>
<name>A0ABS8YNM2_9BACL</name>
<dbReference type="InterPro" id="IPR036388">
    <property type="entry name" value="WH-like_DNA-bd_sf"/>
</dbReference>
<reference evidence="1 2" key="1">
    <citation type="submission" date="2021-11" db="EMBL/GenBank/DDBJ databases">
        <title>Draft genome sequence of Paenibacillus profundus YoMME, a new Gram-positive bacteria with exoelectrogenic properties.</title>
        <authorList>
            <person name="Hubenova Y."/>
            <person name="Hubenova E."/>
            <person name="Manasiev Y."/>
            <person name="Peykov S."/>
            <person name="Mitov M."/>
        </authorList>
    </citation>
    <scope>NUCLEOTIDE SEQUENCE [LARGE SCALE GENOMIC DNA]</scope>
    <source>
        <strain evidence="1 2">YoMME</strain>
    </source>
</reference>
<dbReference type="PANTHER" id="PTHR33221">
    <property type="entry name" value="WINGED HELIX-TURN-HELIX TRANSCRIPTIONAL REGULATOR, RRF2 FAMILY"/>
    <property type="match status" value="1"/>
</dbReference>
<keyword evidence="2" id="KW-1185">Reference proteome</keyword>
<dbReference type="EMBL" id="JAJNBZ010000050">
    <property type="protein sequence ID" value="MCE5173418.1"/>
    <property type="molecule type" value="Genomic_DNA"/>
</dbReference>
<organism evidence="1 2">
    <name type="scientific">Paenibacillus profundus</name>
    <dbReference type="NCBI Taxonomy" id="1173085"/>
    <lineage>
        <taxon>Bacteria</taxon>
        <taxon>Bacillati</taxon>
        <taxon>Bacillota</taxon>
        <taxon>Bacilli</taxon>
        <taxon>Bacillales</taxon>
        <taxon>Paenibacillaceae</taxon>
        <taxon>Paenibacillus</taxon>
    </lineage>
</organism>
<sequence>MKKEKYTCHLHSKSFGLALQALTVISQYPNRCPSGEIAEHVQSEATLIRRILAKLAQENILETREGRDGGYRLKRAPELITCADILTALQKDESFHTSLLESTGDHPFGLCMKAAFSDMMAELDQSVLAVLQKYTIADLADQSLV</sequence>
<gene>
    <name evidence="1" type="ORF">LQV63_29690</name>
</gene>
<dbReference type="Proteomes" id="UP001199916">
    <property type="component" value="Unassembled WGS sequence"/>
</dbReference>
<dbReference type="InterPro" id="IPR036390">
    <property type="entry name" value="WH_DNA-bd_sf"/>
</dbReference>
<evidence type="ECO:0000313" key="1">
    <source>
        <dbReference type="EMBL" id="MCE5173418.1"/>
    </source>
</evidence>
<dbReference type="RefSeq" id="WP_233699359.1">
    <property type="nucleotide sequence ID" value="NZ_JAJNBZ010000050.1"/>
</dbReference>
<proteinExistence type="predicted"/>
<dbReference type="PANTHER" id="PTHR33221:SF15">
    <property type="entry name" value="HTH-TYPE TRANSCRIPTIONAL REGULATOR YWGB-RELATED"/>
    <property type="match status" value="1"/>
</dbReference>
<evidence type="ECO:0000313" key="2">
    <source>
        <dbReference type="Proteomes" id="UP001199916"/>
    </source>
</evidence>
<protein>
    <submittedName>
        <fullName evidence="1">Rrf2 family transcriptional regulator</fullName>
    </submittedName>
</protein>
<dbReference type="Gene3D" id="1.10.10.10">
    <property type="entry name" value="Winged helix-like DNA-binding domain superfamily/Winged helix DNA-binding domain"/>
    <property type="match status" value="1"/>
</dbReference>
<dbReference type="SUPFAM" id="SSF46785">
    <property type="entry name" value="Winged helix' DNA-binding domain"/>
    <property type="match status" value="1"/>
</dbReference>
<dbReference type="Pfam" id="PF02082">
    <property type="entry name" value="Rrf2"/>
    <property type="match status" value="1"/>
</dbReference>
<comment type="caution">
    <text evidence="1">The sequence shown here is derived from an EMBL/GenBank/DDBJ whole genome shotgun (WGS) entry which is preliminary data.</text>
</comment>
<dbReference type="PROSITE" id="PS51197">
    <property type="entry name" value="HTH_RRF2_2"/>
    <property type="match status" value="1"/>
</dbReference>
<accession>A0ABS8YNM2</accession>